<protein>
    <recommendedName>
        <fullName evidence="5">DUF1232 domain-containing protein</fullName>
    </recommendedName>
</protein>
<evidence type="ECO:0000313" key="7">
    <source>
        <dbReference type="Proteomes" id="UP000014012"/>
    </source>
</evidence>
<comment type="subcellular location">
    <subcellularLocation>
        <location evidence="1">Endomembrane system</location>
        <topology evidence="1">Multi-pass membrane protein</topology>
    </subcellularLocation>
</comment>
<evidence type="ECO:0000259" key="5">
    <source>
        <dbReference type="Pfam" id="PF06803"/>
    </source>
</evidence>
<keyword evidence="3" id="KW-1133">Transmembrane helix</keyword>
<feature type="domain" description="DUF1232" evidence="5">
    <location>
        <begin position="83"/>
        <end position="118"/>
    </location>
</feature>
<dbReference type="EMBL" id="AQQO01000047">
    <property type="protein sequence ID" value="EON89012.1"/>
    <property type="molecule type" value="Genomic_DNA"/>
</dbReference>
<keyword evidence="4" id="KW-0472">Membrane</keyword>
<dbReference type="PATRIC" id="fig|1315976.3.peg.1514"/>
<dbReference type="GO" id="GO:0012505">
    <property type="term" value="C:endomembrane system"/>
    <property type="evidence" value="ECO:0007669"/>
    <property type="project" value="UniProtKB-SubCell"/>
</dbReference>
<dbReference type="HOGENOM" id="CLU_133088_0_1_6"/>
<keyword evidence="2" id="KW-0812">Transmembrane</keyword>
<dbReference type="Pfam" id="PF06803">
    <property type="entry name" value="DUF1232"/>
    <property type="match status" value="1"/>
</dbReference>
<evidence type="ECO:0000256" key="2">
    <source>
        <dbReference type="ARBA" id="ARBA00022692"/>
    </source>
</evidence>
<keyword evidence="7" id="KW-1185">Reference proteome</keyword>
<evidence type="ECO:0000256" key="3">
    <source>
        <dbReference type="ARBA" id="ARBA00022989"/>
    </source>
</evidence>
<dbReference type="AlphaFoldDB" id="R8ARP8"/>
<evidence type="ECO:0000256" key="1">
    <source>
        <dbReference type="ARBA" id="ARBA00004127"/>
    </source>
</evidence>
<dbReference type="RefSeq" id="WP_010863161.1">
    <property type="nucleotide sequence ID" value="NZ_KB944508.1"/>
</dbReference>
<dbReference type="Proteomes" id="UP000014012">
    <property type="component" value="Unassembled WGS sequence"/>
</dbReference>
<name>R8ARP8_PLESH</name>
<reference evidence="6 7" key="1">
    <citation type="journal article" date="2013" name="Genome Announc.">
        <title>Genome Sequence of Plesiomonas shigelloides Strain 302-73 (Serotype O1).</title>
        <authorList>
            <person name="Pique N."/>
            <person name="Aquilini E."/>
            <person name="Alioto T."/>
            <person name="Minana-Galbis D."/>
            <person name="Tomas J.M."/>
        </authorList>
    </citation>
    <scope>NUCLEOTIDE SEQUENCE [LARGE SCALE GENOMIC DNA]</scope>
    <source>
        <strain evidence="6 7">302-73</strain>
    </source>
</reference>
<evidence type="ECO:0000313" key="6">
    <source>
        <dbReference type="EMBL" id="EON89012.1"/>
    </source>
</evidence>
<proteinExistence type="predicted"/>
<accession>R8ARP8</accession>
<comment type="caution">
    <text evidence="6">The sequence shown here is derived from an EMBL/GenBank/DDBJ whole genome shotgun (WGS) entry which is preliminary data.</text>
</comment>
<evidence type="ECO:0000256" key="4">
    <source>
        <dbReference type="ARBA" id="ARBA00023136"/>
    </source>
</evidence>
<dbReference type="InterPro" id="IPR010652">
    <property type="entry name" value="DUF1232"/>
</dbReference>
<sequence>MKGTVNAMVKQRLQKLLKKSPTESAQTRIGEPVLEDYARAEDFNERRFWHKLKGVAKKAGYSVLEKCLWLYYTAQKPDTPKWAKTAIYAALAYFVLPLDAIPDFIPGIGYSDDVSILASALLSVSLYLDASVKQQATEKLSVWFGDRDE</sequence>
<organism evidence="6 7">
    <name type="scientific">Plesiomonas shigelloides 302-73</name>
    <dbReference type="NCBI Taxonomy" id="1315976"/>
    <lineage>
        <taxon>Bacteria</taxon>
        <taxon>Pseudomonadati</taxon>
        <taxon>Pseudomonadota</taxon>
        <taxon>Gammaproteobacteria</taxon>
        <taxon>Enterobacterales</taxon>
        <taxon>Enterobacteriaceae</taxon>
        <taxon>Plesiomonas</taxon>
    </lineage>
</organism>
<gene>
    <name evidence="6" type="ORF">PLESHI_07690</name>
</gene>